<evidence type="ECO:0000313" key="4">
    <source>
        <dbReference type="Proteomes" id="UP000254799"/>
    </source>
</evidence>
<feature type="transmembrane region" description="Helical" evidence="2">
    <location>
        <begin position="20"/>
        <end position="38"/>
    </location>
</feature>
<keyword evidence="2" id="KW-1133">Transmembrane helix</keyword>
<dbReference type="AlphaFoldDB" id="A0A377WI29"/>
<evidence type="ECO:0000256" key="1">
    <source>
        <dbReference type="SAM" id="MobiDB-lite"/>
    </source>
</evidence>
<protein>
    <submittedName>
        <fullName evidence="3">Putative inner membrane transport protein</fullName>
    </submittedName>
</protein>
<sequence>MSSCIAADASLSPAKPAWRAVYALALGVFGLIVAGVSARQPVNADGQPASASVKGWPDRRSPRRRWWR</sequence>
<organism evidence="3 4">
    <name type="scientific">Klebsiella pneumoniae</name>
    <dbReference type="NCBI Taxonomy" id="573"/>
    <lineage>
        <taxon>Bacteria</taxon>
        <taxon>Pseudomonadati</taxon>
        <taxon>Pseudomonadota</taxon>
        <taxon>Gammaproteobacteria</taxon>
        <taxon>Enterobacterales</taxon>
        <taxon>Enterobacteriaceae</taxon>
        <taxon>Klebsiella/Raoultella group</taxon>
        <taxon>Klebsiella</taxon>
        <taxon>Klebsiella pneumoniae complex</taxon>
    </lineage>
</organism>
<evidence type="ECO:0000256" key="2">
    <source>
        <dbReference type="SAM" id="Phobius"/>
    </source>
</evidence>
<keyword evidence="2" id="KW-0472">Membrane</keyword>
<accession>A0A377WI29</accession>
<keyword evidence="2" id="KW-0812">Transmembrane</keyword>
<evidence type="ECO:0000313" key="3">
    <source>
        <dbReference type="EMBL" id="STT54456.1"/>
    </source>
</evidence>
<proteinExistence type="predicted"/>
<name>A0A377WI29_KLEPN</name>
<feature type="region of interest" description="Disordered" evidence="1">
    <location>
        <begin position="42"/>
        <end position="68"/>
    </location>
</feature>
<reference evidence="3 4" key="1">
    <citation type="submission" date="2018-06" db="EMBL/GenBank/DDBJ databases">
        <authorList>
            <consortium name="Pathogen Informatics"/>
            <person name="Doyle S."/>
        </authorList>
    </citation>
    <scope>NUCLEOTIDE SEQUENCE [LARGE SCALE GENOMIC DNA]</scope>
    <source>
        <strain evidence="3 4">NCTC8849</strain>
    </source>
</reference>
<dbReference type="EMBL" id="UGLC01000002">
    <property type="protein sequence ID" value="STT54456.1"/>
    <property type="molecule type" value="Genomic_DNA"/>
</dbReference>
<dbReference type="Proteomes" id="UP000254799">
    <property type="component" value="Unassembled WGS sequence"/>
</dbReference>
<gene>
    <name evidence="3" type="primary">yicM_1</name>
    <name evidence="3" type="ORF">NCTC8849_03043</name>
</gene>